<gene>
    <name evidence="1" type="ORF">GA0070213_11292</name>
</gene>
<dbReference type="AlphaFoldDB" id="A0A1C5JNC2"/>
<evidence type="ECO:0000313" key="1">
    <source>
        <dbReference type="EMBL" id="SCG72008.1"/>
    </source>
</evidence>
<reference evidence="2" key="1">
    <citation type="submission" date="2016-06" db="EMBL/GenBank/DDBJ databases">
        <authorList>
            <person name="Varghese N."/>
            <person name="Submissions Spin"/>
        </authorList>
    </citation>
    <scope>NUCLEOTIDE SEQUENCE [LARGE SCALE GENOMIC DNA]</scope>
    <source>
        <strain evidence="2">DSM 45647</strain>
    </source>
</reference>
<dbReference type="EMBL" id="FMDM01000012">
    <property type="protein sequence ID" value="SCG72008.1"/>
    <property type="molecule type" value="Genomic_DNA"/>
</dbReference>
<dbReference type="Proteomes" id="UP000199360">
    <property type="component" value="Unassembled WGS sequence"/>
</dbReference>
<sequence>MEVFSYIEGFYNPRRRHSRLGNVSPDTYEKIHRETLTHIEVSGR</sequence>
<dbReference type="STRING" id="745366.GA0070213_11292"/>
<proteinExistence type="predicted"/>
<organism evidence="1 2">
    <name type="scientific">Micromonospora humi</name>
    <dbReference type="NCBI Taxonomy" id="745366"/>
    <lineage>
        <taxon>Bacteria</taxon>
        <taxon>Bacillati</taxon>
        <taxon>Actinomycetota</taxon>
        <taxon>Actinomycetes</taxon>
        <taxon>Micromonosporales</taxon>
        <taxon>Micromonosporaceae</taxon>
        <taxon>Micromonospora</taxon>
    </lineage>
</organism>
<evidence type="ECO:0008006" key="3">
    <source>
        <dbReference type="Google" id="ProtNLM"/>
    </source>
</evidence>
<evidence type="ECO:0000313" key="2">
    <source>
        <dbReference type="Proteomes" id="UP000199360"/>
    </source>
</evidence>
<dbReference type="RefSeq" id="WP_425412855.1">
    <property type="nucleotide sequence ID" value="NZ_FMDM01000012.1"/>
</dbReference>
<protein>
    <recommendedName>
        <fullName evidence="3">Integrase core domain-containing protein</fullName>
    </recommendedName>
</protein>
<name>A0A1C5JNC2_9ACTN</name>
<keyword evidence="2" id="KW-1185">Reference proteome</keyword>
<accession>A0A1C5JNC2</accession>